<keyword evidence="1" id="KW-0472">Membrane</keyword>
<comment type="caution">
    <text evidence="3">The sequence shown here is derived from an EMBL/GenBank/DDBJ whole genome shotgun (WGS) entry which is preliminary data.</text>
</comment>
<dbReference type="PANTHER" id="PTHR34512">
    <property type="entry name" value="CELL SURFACE PROTEIN"/>
    <property type="match status" value="1"/>
</dbReference>
<dbReference type="InterPro" id="IPR011047">
    <property type="entry name" value="Quinoprotein_ADH-like_sf"/>
</dbReference>
<evidence type="ECO:0000313" key="3">
    <source>
        <dbReference type="EMBL" id="GAA2433212.1"/>
    </source>
</evidence>
<feature type="transmembrane region" description="Helical" evidence="1">
    <location>
        <begin position="40"/>
        <end position="56"/>
    </location>
</feature>
<keyword evidence="4" id="KW-1185">Reference proteome</keyword>
<dbReference type="Gene3D" id="2.130.10.10">
    <property type="entry name" value="YVTN repeat-like/Quinoprotein amine dehydrogenase"/>
    <property type="match status" value="1"/>
</dbReference>
<dbReference type="Pfam" id="PF13360">
    <property type="entry name" value="PQQ_2"/>
    <property type="match status" value="1"/>
</dbReference>
<organism evidence="3 4">
    <name type="scientific">Actinomadura vinacea</name>
    <dbReference type="NCBI Taxonomy" id="115336"/>
    <lineage>
        <taxon>Bacteria</taxon>
        <taxon>Bacillati</taxon>
        <taxon>Actinomycetota</taxon>
        <taxon>Actinomycetes</taxon>
        <taxon>Streptosporangiales</taxon>
        <taxon>Thermomonosporaceae</taxon>
        <taxon>Actinomadura</taxon>
    </lineage>
</organism>
<proteinExistence type="predicted"/>
<dbReference type="EMBL" id="BAAARW010000020">
    <property type="protein sequence ID" value="GAA2433212.1"/>
    <property type="molecule type" value="Genomic_DNA"/>
</dbReference>
<feature type="domain" description="Pyrrolo-quinoline quinone repeat" evidence="2">
    <location>
        <begin position="118"/>
        <end position="261"/>
    </location>
</feature>
<dbReference type="InterPro" id="IPR015943">
    <property type="entry name" value="WD40/YVTN_repeat-like_dom_sf"/>
</dbReference>
<name>A0ABP5WQF2_9ACTN</name>
<keyword evidence="1" id="KW-0812">Transmembrane</keyword>
<keyword evidence="1" id="KW-1133">Transmembrane helix</keyword>
<dbReference type="RefSeq" id="WP_344592597.1">
    <property type="nucleotide sequence ID" value="NZ_BAAARW010000020.1"/>
</dbReference>
<gene>
    <name evidence="3" type="ORF">GCM10010191_54210</name>
</gene>
<dbReference type="PANTHER" id="PTHR34512:SF30">
    <property type="entry name" value="OUTER MEMBRANE PROTEIN ASSEMBLY FACTOR BAMB"/>
    <property type="match status" value="1"/>
</dbReference>
<dbReference type="InterPro" id="IPR002372">
    <property type="entry name" value="PQQ_rpt_dom"/>
</dbReference>
<evidence type="ECO:0000313" key="4">
    <source>
        <dbReference type="Proteomes" id="UP001501231"/>
    </source>
</evidence>
<evidence type="ECO:0000256" key="1">
    <source>
        <dbReference type="SAM" id="Phobius"/>
    </source>
</evidence>
<dbReference type="Proteomes" id="UP001501231">
    <property type="component" value="Unassembled WGS sequence"/>
</dbReference>
<protein>
    <recommendedName>
        <fullName evidence="2">Pyrrolo-quinoline quinone repeat domain-containing protein</fullName>
    </recommendedName>
</protein>
<dbReference type="SUPFAM" id="SSF50998">
    <property type="entry name" value="Quinoprotein alcohol dehydrogenase-like"/>
    <property type="match status" value="1"/>
</dbReference>
<evidence type="ECO:0000259" key="2">
    <source>
        <dbReference type="Pfam" id="PF13360"/>
    </source>
</evidence>
<reference evidence="4" key="1">
    <citation type="journal article" date="2019" name="Int. J. Syst. Evol. Microbiol.">
        <title>The Global Catalogue of Microorganisms (GCM) 10K type strain sequencing project: providing services to taxonomists for standard genome sequencing and annotation.</title>
        <authorList>
            <consortium name="The Broad Institute Genomics Platform"/>
            <consortium name="The Broad Institute Genome Sequencing Center for Infectious Disease"/>
            <person name="Wu L."/>
            <person name="Ma J."/>
        </authorList>
    </citation>
    <scope>NUCLEOTIDE SEQUENCE [LARGE SCALE GENOMIC DNA]</scope>
    <source>
        <strain evidence="4">JCM 3325</strain>
    </source>
</reference>
<sequence>MTDDDESPGSGSASPVRVKTILTRTIDPPVRPRRSWRPPVIALVVIGVVAAGWWGAPRVPEMLDDGMRGPFGAFPQQVAAQPPLRSAENVAGTGMTYGHTVVYGGLVISGGHVFTRGHGGVRAVSIADGRTYWRYDKDSAPIGLDRATGDVVVQGKDLLKINVRSGRIRWSRPVPEVGADSVVTDANEKTLVVLGRHGITGVDREDGETRWTKRWPEGCSDTDELISASAKGIVAVACNDSDVLDEMVMGFDARTGAQRWGMRMSQLFPEVSAMPADETRYLSFTGVWQDRDRFAVAARESLGILDPTTGNVVRRARKDSPVAFSDGIQISECREGLCGSASDTGKRLWSSPFPGPGRPGLATYDAESVAVADGRAYAVTHTEASRGRINQMTVFDSRTGKVLGHMPVPMRYIQRLQSPIADGVVIIQGNAAESSSSYFLFVERPDLRGARKFTPYG</sequence>
<accession>A0ABP5WQF2</accession>